<protein>
    <submittedName>
        <fullName evidence="1">Uncharacterized protein</fullName>
    </submittedName>
</protein>
<comment type="caution">
    <text evidence="1">The sequence shown here is derived from an EMBL/GenBank/DDBJ whole genome shotgun (WGS) entry which is preliminary data.</text>
</comment>
<proteinExistence type="predicted"/>
<reference evidence="1 2" key="1">
    <citation type="journal article" date="2019" name="Sci. Rep.">
        <title>Orb-weaving spider Araneus ventricosus genome elucidates the spidroin gene catalogue.</title>
        <authorList>
            <person name="Kono N."/>
            <person name="Nakamura H."/>
            <person name="Ohtoshi R."/>
            <person name="Moran D.A.P."/>
            <person name="Shinohara A."/>
            <person name="Yoshida Y."/>
            <person name="Fujiwara M."/>
            <person name="Mori M."/>
            <person name="Tomita M."/>
            <person name="Arakawa K."/>
        </authorList>
    </citation>
    <scope>NUCLEOTIDE SEQUENCE [LARGE SCALE GENOMIC DNA]</scope>
</reference>
<accession>A0A4Y2LDA5</accession>
<name>A0A4Y2LDA5_ARAVE</name>
<dbReference type="Proteomes" id="UP000499080">
    <property type="component" value="Unassembled WGS sequence"/>
</dbReference>
<organism evidence="1 2">
    <name type="scientific">Araneus ventricosus</name>
    <name type="common">Orbweaver spider</name>
    <name type="synonym">Epeira ventricosa</name>
    <dbReference type="NCBI Taxonomy" id="182803"/>
    <lineage>
        <taxon>Eukaryota</taxon>
        <taxon>Metazoa</taxon>
        <taxon>Ecdysozoa</taxon>
        <taxon>Arthropoda</taxon>
        <taxon>Chelicerata</taxon>
        <taxon>Arachnida</taxon>
        <taxon>Araneae</taxon>
        <taxon>Araneomorphae</taxon>
        <taxon>Entelegynae</taxon>
        <taxon>Araneoidea</taxon>
        <taxon>Araneidae</taxon>
        <taxon>Araneus</taxon>
    </lineage>
</organism>
<keyword evidence="2" id="KW-1185">Reference proteome</keyword>
<dbReference type="EMBL" id="BGPR01005712">
    <property type="protein sequence ID" value="GBN12738.1"/>
    <property type="molecule type" value="Genomic_DNA"/>
</dbReference>
<dbReference type="AlphaFoldDB" id="A0A4Y2LDA5"/>
<gene>
    <name evidence="1" type="ORF">AVEN_35690_1</name>
</gene>
<feature type="non-terminal residue" evidence="1">
    <location>
        <position position="84"/>
    </location>
</feature>
<evidence type="ECO:0000313" key="2">
    <source>
        <dbReference type="Proteomes" id="UP000499080"/>
    </source>
</evidence>
<sequence>MPPKHGKKKINPRVDSREYTLTFPIHRSVLADVLWTSSGCPIVDLLRMSSREEVGSSSGLSSDSIRTVGDSWKFLYLLRVGCSS</sequence>
<evidence type="ECO:0000313" key="1">
    <source>
        <dbReference type="EMBL" id="GBN12738.1"/>
    </source>
</evidence>